<dbReference type="GO" id="GO:0035999">
    <property type="term" value="P:tetrahydrofolate interconversion"/>
    <property type="evidence" value="ECO:0007669"/>
    <property type="project" value="TreeGrafter"/>
</dbReference>
<dbReference type="Gene3D" id="3.40.50.10860">
    <property type="entry name" value="Leucine Dehydrogenase, chain A, domain 1"/>
    <property type="match status" value="1"/>
</dbReference>
<dbReference type="SUPFAM" id="SSF53223">
    <property type="entry name" value="Aminoacid dehydrogenase-like, N-terminal domain"/>
    <property type="match status" value="1"/>
</dbReference>
<dbReference type="InterPro" id="IPR036291">
    <property type="entry name" value="NAD(P)-bd_dom_sf"/>
</dbReference>
<evidence type="ECO:0000256" key="3">
    <source>
        <dbReference type="ARBA" id="ARBA00006472"/>
    </source>
</evidence>
<dbReference type="Pfam" id="PF02882">
    <property type="entry name" value="THF_DHG_CYH_C"/>
    <property type="match status" value="1"/>
</dbReference>
<evidence type="ECO:0000256" key="2">
    <source>
        <dbReference type="ARBA" id="ARBA00004777"/>
    </source>
</evidence>
<dbReference type="Pfam" id="PF01329">
    <property type="entry name" value="Pterin_4a"/>
    <property type="match status" value="1"/>
</dbReference>
<accession>K0RCN9</accession>
<dbReference type="InterPro" id="IPR001533">
    <property type="entry name" value="Pterin_deHydtase"/>
</dbReference>
<evidence type="ECO:0000256" key="8">
    <source>
        <dbReference type="ARBA" id="ARBA00023239"/>
    </source>
</evidence>
<dbReference type="GO" id="GO:0006729">
    <property type="term" value="P:tetrahydrobiopterin biosynthetic process"/>
    <property type="evidence" value="ECO:0007669"/>
    <property type="project" value="InterPro"/>
</dbReference>
<dbReference type="Proteomes" id="UP000266841">
    <property type="component" value="Unassembled WGS sequence"/>
</dbReference>
<dbReference type="Gene3D" id="3.30.1360.20">
    <property type="entry name" value="Transcriptional coactivator/pterin dehydratase"/>
    <property type="match status" value="1"/>
</dbReference>
<dbReference type="InterPro" id="IPR000672">
    <property type="entry name" value="THF_DH/CycHdrlase"/>
</dbReference>
<keyword evidence="9" id="KW-0511">Multifunctional enzyme</keyword>
<dbReference type="InterPro" id="IPR036428">
    <property type="entry name" value="PCD_sf"/>
</dbReference>
<dbReference type="SUPFAM" id="SSF55248">
    <property type="entry name" value="PCD-like"/>
    <property type="match status" value="1"/>
</dbReference>
<comment type="pathway">
    <text evidence="2">One-carbon metabolism; tetrahydrofolate interconversion.</text>
</comment>
<dbReference type="GO" id="GO:0004488">
    <property type="term" value="F:methylenetetrahydrofolate dehydrogenase (NADP+) activity"/>
    <property type="evidence" value="ECO:0007669"/>
    <property type="project" value="InterPro"/>
</dbReference>
<feature type="domain" description="Tetrahydrofolate dehydrogenase/cyclohydrolase catalytic" evidence="10">
    <location>
        <begin position="354"/>
        <end position="481"/>
    </location>
</feature>
<dbReference type="InterPro" id="IPR020631">
    <property type="entry name" value="THF_DH/CycHdrlase_NAD-bd_dom"/>
</dbReference>
<dbReference type="GO" id="GO:0008124">
    <property type="term" value="F:4-alpha-hydroxytetrahydrobiopterin dehydratase activity"/>
    <property type="evidence" value="ECO:0007669"/>
    <property type="project" value="UniProtKB-EC"/>
</dbReference>
<dbReference type="SUPFAM" id="SSF51735">
    <property type="entry name" value="NAD(P)-binding Rossmann-fold domains"/>
    <property type="match status" value="1"/>
</dbReference>
<dbReference type="InterPro" id="IPR020630">
    <property type="entry name" value="THF_DH/CycHdrlase_cat_dom"/>
</dbReference>
<dbReference type="Gene3D" id="3.40.190.10">
    <property type="entry name" value="Periplasmic binding protein-like II"/>
    <property type="match status" value="2"/>
</dbReference>
<dbReference type="Gene3D" id="3.40.50.720">
    <property type="entry name" value="NAD(P)-binding Rossmann-like Domain"/>
    <property type="match status" value="1"/>
</dbReference>
<comment type="caution">
    <text evidence="12">The sequence shown here is derived from an EMBL/GenBank/DDBJ whole genome shotgun (WGS) entry which is preliminary data.</text>
</comment>
<keyword evidence="13" id="KW-1185">Reference proteome</keyword>
<comment type="catalytic activity">
    <reaction evidence="1">
        <text>(4aS,6R)-4a-hydroxy-L-erythro-5,6,7,8-tetrahydrobiopterin = (6R)-L-erythro-6,7-dihydrobiopterin + H2O</text>
        <dbReference type="Rhea" id="RHEA:11920"/>
        <dbReference type="ChEBI" id="CHEBI:15377"/>
        <dbReference type="ChEBI" id="CHEBI:15642"/>
        <dbReference type="ChEBI" id="CHEBI:43120"/>
        <dbReference type="EC" id="4.2.1.96"/>
    </reaction>
</comment>
<evidence type="ECO:0000313" key="12">
    <source>
        <dbReference type="EMBL" id="EJK44252.1"/>
    </source>
</evidence>
<keyword evidence="7" id="KW-0560">Oxidoreductase</keyword>
<keyword evidence="4" id="KW-0554">One-carbon metabolism</keyword>
<dbReference type="GO" id="GO:0004477">
    <property type="term" value="F:methenyltetrahydrofolate cyclohydrolase activity"/>
    <property type="evidence" value="ECO:0007669"/>
    <property type="project" value="TreeGrafter"/>
</dbReference>
<feature type="domain" description="Tetrahydrofolate dehydrogenase/cyclohydrolase NAD(P)-binding" evidence="11">
    <location>
        <begin position="499"/>
        <end position="641"/>
    </location>
</feature>
<comment type="similarity">
    <text evidence="3">Belongs to the pterin-4-alpha-carbinolamine dehydratase family.</text>
</comment>
<evidence type="ECO:0000313" key="13">
    <source>
        <dbReference type="Proteomes" id="UP000266841"/>
    </source>
</evidence>
<dbReference type="eggNOG" id="KOG0089">
    <property type="taxonomic scope" value="Eukaryota"/>
</dbReference>
<evidence type="ECO:0000256" key="6">
    <source>
        <dbReference type="ARBA" id="ARBA00022857"/>
    </source>
</evidence>
<dbReference type="OrthoDB" id="1448at2759"/>
<dbReference type="HAMAP" id="MF_01576">
    <property type="entry name" value="THF_DHG_CYH"/>
    <property type="match status" value="1"/>
</dbReference>
<evidence type="ECO:0000256" key="7">
    <source>
        <dbReference type="ARBA" id="ARBA00023002"/>
    </source>
</evidence>
<dbReference type="EMBL" id="AGNL01049973">
    <property type="protein sequence ID" value="EJK44252.1"/>
    <property type="molecule type" value="Genomic_DNA"/>
</dbReference>
<sequence length="754" mass="82341">MWHITSATKARKDLFKPSGSLLRRALSSSSSPDVAVQLDYFMSHQFAGVATALVDGIYTSNGIEPHFLPTCPVGREMANVRAYQDANPSTLVTLGSVEQNIFTPLLYSNPGLRLTGVASMMRQSPLCIASLKELNEGDTIGCHEDTVDLLKRIYPQLTIVASPRGTKNSDLLNAKYDGIQAYTTTEVPALQRILKERGMDPGSLHVNALEDGVSGVKLGYSQLLFAADEGLSSPDRREAATAFLQSTFDGWQISIRDPARAIEAVAEAQRMLKLDDEANDHWHPSDEFQQDMLRLMNDQVKETYAGDKLGVLHEKRWSEATTWLLGGGENASDNVDPTLGLDKTGLWRPSSQLLHGNELGKEIMQSAKSSAYKFEREYGRKPSLGVVTVGQLKRYEHGSRRLELYSNPSSSWFNKTDAGRANGFEVQEINLDARTATTETLLSEVYKLRDEVDGIQIMWPLPEHIDSSAVFNAVPLEMDVDGIHYVGQKEIGNCRAYAPVTPAGAVELIKAYGVDVAGKHVLVVGRSPIVGSPVSRMLRDMGAAVTVGHRGLSTDALKNLVGSADIVVTCAGDPSAVHADWLSDGCEVVNIGTTFCEDKDSLLSDVEGDIAAKAKRYSPVPGGVGPLSNPILFRNVARAAWDQAEGPQGWNKEPSKLTYTEALEFMTKVNAMSTIMDHHANISIRHACVDGVDLTLEWFSFQAQQLTEKDFDSARAVDLVYGGNSINMEEYAYDLKDESIALFPASIHTVGLGW</sequence>
<reference evidence="12 13" key="1">
    <citation type="journal article" date="2012" name="Genome Biol.">
        <title>Genome and low-iron response of an oceanic diatom adapted to chronic iron limitation.</title>
        <authorList>
            <person name="Lommer M."/>
            <person name="Specht M."/>
            <person name="Roy A.S."/>
            <person name="Kraemer L."/>
            <person name="Andreson R."/>
            <person name="Gutowska M.A."/>
            <person name="Wolf J."/>
            <person name="Bergner S.V."/>
            <person name="Schilhabel M.B."/>
            <person name="Klostermeier U.C."/>
            <person name="Beiko R.G."/>
            <person name="Rosenstiel P."/>
            <person name="Hippler M."/>
            <person name="Laroche J."/>
        </authorList>
    </citation>
    <scope>NUCLEOTIDE SEQUENCE [LARGE SCALE GENOMIC DNA]</scope>
    <source>
        <strain evidence="12 13">CCMP1005</strain>
    </source>
</reference>
<dbReference type="AlphaFoldDB" id="K0RCN9"/>
<evidence type="ECO:0000259" key="10">
    <source>
        <dbReference type="Pfam" id="PF00763"/>
    </source>
</evidence>
<evidence type="ECO:0000256" key="9">
    <source>
        <dbReference type="ARBA" id="ARBA00023268"/>
    </source>
</evidence>
<dbReference type="PRINTS" id="PR00085">
    <property type="entry name" value="THFDHDRGNASE"/>
</dbReference>
<dbReference type="GO" id="GO:0005829">
    <property type="term" value="C:cytosol"/>
    <property type="evidence" value="ECO:0007669"/>
    <property type="project" value="TreeGrafter"/>
</dbReference>
<evidence type="ECO:0000256" key="4">
    <source>
        <dbReference type="ARBA" id="ARBA00022563"/>
    </source>
</evidence>
<dbReference type="OMA" id="WHITSAT"/>
<evidence type="ECO:0000256" key="1">
    <source>
        <dbReference type="ARBA" id="ARBA00001554"/>
    </source>
</evidence>
<proteinExistence type="inferred from homology"/>
<name>K0RCN9_THAOC</name>
<dbReference type="Pfam" id="PF00763">
    <property type="entry name" value="THF_DHG_CYH"/>
    <property type="match status" value="1"/>
</dbReference>
<keyword evidence="5" id="KW-0378">Hydrolase</keyword>
<keyword evidence="6" id="KW-0521">NADP</keyword>
<dbReference type="PANTHER" id="PTHR48099">
    <property type="entry name" value="C-1-TETRAHYDROFOLATE SYNTHASE, CYTOPLASMIC-RELATED"/>
    <property type="match status" value="1"/>
</dbReference>
<protein>
    <submittedName>
        <fullName evidence="12">Uncharacterized protein</fullName>
    </submittedName>
</protein>
<evidence type="ECO:0000259" key="11">
    <source>
        <dbReference type="Pfam" id="PF02882"/>
    </source>
</evidence>
<keyword evidence="8" id="KW-0456">Lyase</keyword>
<gene>
    <name evidence="12" type="ORF">THAOC_37225</name>
</gene>
<organism evidence="12 13">
    <name type="scientific">Thalassiosira oceanica</name>
    <name type="common">Marine diatom</name>
    <dbReference type="NCBI Taxonomy" id="159749"/>
    <lineage>
        <taxon>Eukaryota</taxon>
        <taxon>Sar</taxon>
        <taxon>Stramenopiles</taxon>
        <taxon>Ochrophyta</taxon>
        <taxon>Bacillariophyta</taxon>
        <taxon>Coscinodiscophyceae</taxon>
        <taxon>Thalassiosirophycidae</taxon>
        <taxon>Thalassiosirales</taxon>
        <taxon>Thalassiosiraceae</taxon>
        <taxon>Thalassiosira</taxon>
    </lineage>
</organism>
<evidence type="ECO:0000256" key="5">
    <source>
        <dbReference type="ARBA" id="ARBA00022801"/>
    </source>
</evidence>
<dbReference type="PANTHER" id="PTHR48099:SF5">
    <property type="entry name" value="C-1-TETRAHYDROFOLATE SYNTHASE, CYTOPLASMIC"/>
    <property type="match status" value="1"/>
</dbReference>
<dbReference type="InterPro" id="IPR046346">
    <property type="entry name" value="Aminoacid_DH-like_N_sf"/>
</dbReference>